<comment type="caution">
    <text evidence="2">The sequence shown here is derived from an EMBL/GenBank/DDBJ whole genome shotgun (WGS) entry which is preliminary data.</text>
</comment>
<feature type="compositionally biased region" description="Acidic residues" evidence="1">
    <location>
        <begin position="1"/>
        <end position="14"/>
    </location>
</feature>
<dbReference type="EMBL" id="JAGSOG010000295">
    <property type="protein sequence ID" value="MBR7838498.1"/>
    <property type="molecule type" value="Genomic_DNA"/>
</dbReference>
<sequence>MNEPPAEAEPEPEELEAHAEEARPSVATADVARTVRRVAPVGAVCAGLAADIIYSLEEGGDAG</sequence>
<feature type="region of interest" description="Disordered" evidence="1">
    <location>
        <begin position="1"/>
        <end position="26"/>
    </location>
</feature>
<feature type="non-terminal residue" evidence="2">
    <location>
        <position position="63"/>
    </location>
</feature>
<evidence type="ECO:0000313" key="3">
    <source>
        <dbReference type="Proteomes" id="UP000675781"/>
    </source>
</evidence>
<evidence type="ECO:0000256" key="1">
    <source>
        <dbReference type="SAM" id="MobiDB-lite"/>
    </source>
</evidence>
<dbReference type="Proteomes" id="UP000675781">
    <property type="component" value="Unassembled WGS sequence"/>
</dbReference>
<gene>
    <name evidence="2" type="ORF">KDL01_34850</name>
</gene>
<proteinExistence type="predicted"/>
<reference evidence="2" key="1">
    <citation type="submission" date="2021-04" db="EMBL/GenBank/DDBJ databases">
        <title>Genome based classification of Actinospica acidithermotolerans sp. nov., an actinobacterium isolated from an Indonesian hot spring.</title>
        <authorList>
            <person name="Kusuma A.B."/>
            <person name="Putra K.E."/>
            <person name="Nafisah S."/>
            <person name="Loh J."/>
            <person name="Nouioui I."/>
            <person name="Goodfellow M."/>
        </authorList>
    </citation>
    <scope>NUCLEOTIDE SEQUENCE</scope>
    <source>
        <strain evidence="2">CSCA 57</strain>
    </source>
</reference>
<keyword evidence="3" id="KW-1185">Reference proteome</keyword>
<protein>
    <submittedName>
        <fullName evidence="2">Uncharacterized protein</fullName>
    </submittedName>
</protein>
<accession>A0A941IV39</accession>
<organism evidence="2 3">
    <name type="scientific">Actinospica durhamensis</name>
    <dbReference type="NCBI Taxonomy" id="1508375"/>
    <lineage>
        <taxon>Bacteria</taxon>
        <taxon>Bacillati</taxon>
        <taxon>Actinomycetota</taxon>
        <taxon>Actinomycetes</taxon>
        <taxon>Catenulisporales</taxon>
        <taxon>Actinospicaceae</taxon>
        <taxon>Actinospica</taxon>
    </lineage>
</organism>
<name>A0A941IV39_9ACTN</name>
<evidence type="ECO:0000313" key="2">
    <source>
        <dbReference type="EMBL" id="MBR7838498.1"/>
    </source>
</evidence>
<dbReference type="RefSeq" id="WP_212532954.1">
    <property type="nucleotide sequence ID" value="NZ_JAGSOG010000295.1"/>
</dbReference>
<dbReference type="AlphaFoldDB" id="A0A941IV39"/>